<evidence type="ECO:0000313" key="6">
    <source>
        <dbReference type="EMBL" id="AJA50524.1"/>
    </source>
</evidence>
<dbReference type="KEGG" id="cpae:CPAST_c04360"/>
<dbReference type="EC" id="7.6.2.9" evidence="4"/>
<proteinExistence type="predicted"/>
<evidence type="ECO:0000256" key="2">
    <source>
        <dbReference type="ARBA" id="ARBA00022741"/>
    </source>
</evidence>
<dbReference type="InterPro" id="IPR008995">
    <property type="entry name" value="Mo/tungstate-bd_C_term_dom"/>
</dbReference>
<dbReference type="InterPro" id="IPR013611">
    <property type="entry name" value="Transp-assoc_OB_typ2"/>
</dbReference>
<dbReference type="SMART" id="SM00382">
    <property type="entry name" value="AAA"/>
    <property type="match status" value="1"/>
</dbReference>
<keyword evidence="3 6" id="KW-0067">ATP-binding</keyword>
<dbReference type="InterPro" id="IPR027417">
    <property type="entry name" value="P-loop_NTPase"/>
</dbReference>
<evidence type="ECO:0000313" key="7">
    <source>
        <dbReference type="EMBL" id="KRU13464.1"/>
    </source>
</evidence>
<feature type="domain" description="ABC transporter" evidence="5">
    <location>
        <begin position="3"/>
        <end position="233"/>
    </location>
</feature>
<dbReference type="GeneID" id="93072676"/>
<dbReference type="Pfam" id="PF00005">
    <property type="entry name" value="ABC_tran"/>
    <property type="match status" value="1"/>
</dbReference>
<reference evidence="7 8" key="3">
    <citation type="journal article" name="Genome Announc.">
        <title>Improved Draft Genome Sequence of Clostridium pasteurianum Strain ATCC 6013 (DSM 525) Using a Hybrid Next-Generation Sequencing Approach.</title>
        <authorList>
            <person name="Pyne M.E."/>
            <person name="Utturkar S."/>
            <person name="Brown S.D."/>
            <person name="Moo-Young M."/>
            <person name="Chung D.A."/>
            <person name="Chou C.P."/>
        </authorList>
    </citation>
    <scope>NUCLEOTIDE SEQUENCE [LARGE SCALE GENOMIC DNA]</scope>
    <source>
        <strain evidence="7 8">ATCC 6013</strain>
    </source>
</reference>
<evidence type="ECO:0000313" key="8">
    <source>
        <dbReference type="Proteomes" id="UP000028042"/>
    </source>
</evidence>
<dbReference type="eggNOG" id="COG3842">
    <property type="taxonomic scope" value="Bacteria"/>
</dbReference>
<name>A0A0H3IYF1_CLOPA</name>
<dbReference type="Proteomes" id="UP000030905">
    <property type="component" value="Chromosome"/>
</dbReference>
<dbReference type="SUPFAM" id="SSF52540">
    <property type="entry name" value="P-loop containing nucleoside triphosphate hydrolases"/>
    <property type="match status" value="1"/>
</dbReference>
<dbReference type="GO" id="GO:0015418">
    <property type="term" value="F:ABC-type quaternary ammonium compound transporting activity"/>
    <property type="evidence" value="ECO:0007669"/>
    <property type="project" value="UniProtKB-EC"/>
</dbReference>
<dbReference type="PANTHER" id="PTHR42781:SF4">
    <property type="entry name" value="SPERMIDINE_PUTRESCINE IMPORT ATP-BINDING PROTEIN POTA"/>
    <property type="match status" value="1"/>
</dbReference>
<evidence type="ECO:0000259" key="5">
    <source>
        <dbReference type="PROSITE" id="PS50893"/>
    </source>
</evidence>
<reference evidence="7" key="2">
    <citation type="submission" date="2015-10" db="EMBL/GenBank/DDBJ databases">
        <title>Improved Draft Genome Sequence of Clostridium pasteurianum Strain ATCC 6013 (DSM 525) Using a Hybrid Next-Generation Sequencing Approach.</title>
        <authorList>
            <person name="Pyne M.E."/>
            <person name="Utturkar S.M."/>
            <person name="Brown S.D."/>
            <person name="Moo-Young M."/>
            <person name="Chung D.A."/>
            <person name="Chou P.C."/>
        </authorList>
    </citation>
    <scope>NUCLEOTIDE SEQUENCE</scope>
    <source>
        <strain evidence="7">ATCC 6013</strain>
    </source>
</reference>
<keyword evidence="6" id="KW-0378">Hydrolase</keyword>
<sequence>MYVEVKNLNKIFGDYKASKNVSFGIERGKLIGLLGPSGSGKTTILRIIAGLESADSGEVYIDGKLVNDIPAGKRGIGFVFQNYALFRNMTVYQNVAFGLSIKKVNKNEIKKRVLELIELVGLKGLEKRYPSQLSGGQKQRVAFARALAPNPQLLLLDEPFAAIDAKVRKELRTWLKQTIHKLGITSIFVTHDQEEAVEVADEIIITNLGTVEQKGEPVEIYKKPETAFVAKFIGESNIIEKFDKLKAFKDIQKGSKAIIRPEFVQIGKEGEVQYVSASDRGVVTDISFAGSNWIITAKIGDIEVTGIRSLEQSHFKVGDEVLVLIHRLYVFHENKVEIVENKLKIDPMPVYI</sequence>
<dbReference type="EMBL" id="CP009268">
    <property type="protein sequence ID" value="AJA50524.1"/>
    <property type="molecule type" value="Genomic_DNA"/>
</dbReference>
<accession>A0A0H3IYF1</accession>
<dbReference type="EMBL" id="JPGY02000001">
    <property type="protein sequence ID" value="KRU13464.1"/>
    <property type="molecule type" value="Genomic_DNA"/>
</dbReference>
<dbReference type="InterPro" id="IPR003439">
    <property type="entry name" value="ABC_transporter-like_ATP-bd"/>
</dbReference>
<dbReference type="InterPro" id="IPR003593">
    <property type="entry name" value="AAA+_ATPase"/>
</dbReference>
<keyword evidence="9" id="KW-1185">Reference proteome</keyword>
<dbReference type="SUPFAM" id="SSF50331">
    <property type="entry name" value="MOP-like"/>
    <property type="match status" value="1"/>
</dbReference>
<gene>
    <name evidence="6" type="primary">cysA</name>
    <name evidence="6" type="ORF">CLPA_c04360</name>
    <name evidence="7" type="ORF">CP6013_02712</name>
</gene>
<keyword evidence="1" id="KW-0813">Transport</keyword>
<dbReference type="Proteomes" id="UP000028042">
    <property type="component" value="Unassembled WGS sequence"/>
</dbReference>
<evidence type="ECO:0000256" key="1">
    <source>
        <dbReference type="ARBA" id="ARBA00022448"/>
    </source>
</evidence>
<dbReference type="GO" id="GO:0016887">
    <property type="term" value="F:ATP hydrolysis activity"/>
    <property type="evidence" value="ECO:0007669"/>
    <property type="project" value="InterPro"/>
</dbReference>
<keyword evidence="2" id="KW-0547">Nucleotide-binding</keyword>
<dbReference type="Gene3D" id="3.40.50.300">
    <property type="entry name" value="P-loop containing nucleotide triphosphate hydrolases"/>
    <property type="match status" value="1"/>
</dbReference>
<organism evidence="6 9">
    <name type="scientific">Clostridium pasteurianum DSM 525 = ATCC 6013</name>
    <dbReference type="NCBI Taxonomy" id="1262449"/>
    <lineage>
        <taxon>Bacteria</taxon>
        <taxon>Bacillati</taxon>
        <taxon>Bacillota</taxon>
        <taxon>Clostridia</taxon>
        <taxon>Eubacteriales</taxon>
        <taxon>Clostridiaceae</taxon>
        <taxon>Clostridium</taxon>
    </lineage>
</organism>
<dbReference type="Pfam" id="PF08402">
    <property type="entry name" value="TOBE_2"/>
    <property type="match status" value="1"/>
</dbReference>
<dbReference type="GO" id="GO:0005524">
    <property type="term" value="F:ATP binding"/>
    <property type="evidence" value="ECO:0007669"/>
    <property type="project" value="UniProtKB-KW"/>
</dbReference>
<dbReference type="KEGG" id="cpat:CLPA_c04360"/>
<dbReference type="PANTHER" id="PTHR42781">
    <property type="entry name" value="SPERMIDINE/PUTRESCINE IMPORT ATP-BINDING PROTEIN POTA"/>
    <property type="match status" value="1"/>
</dbReference>
<dbReference type="RefSeq" id="WP_004455108.1">
    <property type="nucleotide sequence ID" value="NZ_ANZB01000001.1"/>
</dbReference>
<dbReference type="AlphaFoldDB" id="A0A0H3IYF1"/>
<evidence type="ECO:0000256" key="3">
    <source>
        <dbReference type="ARBA" id="ARBA00022840"/>
    </source>
</evidence>
<protein>
    <recommendedName>
        <fullName evidence="4">ABC-type quaternary amine transporter</fullName>
        <ecNumber evidence="4">7.6.2.9</ecNumber>
    </recommendedName>
</protein>
<evidence type="ECO:0000256" key="4">
    <source>
        <dbReference type="ARBA" id="ARBA00066388"/>
    </source>
</evidence>
<dbReference type="FunFam" id="3.40.50.300:FF:000425">
    <property type="entry name" value="Probable ABC transporter, ATP-binding subunit"/>
    <property type="match status" value="1"/>
</dbReference>
<dbReference type="PATRIC" id="fig|1262449.3.peg.328"/>
<reference evidence="6 9" key="1">
    <citation type="journal article" date="2015" name="Genome Announc.">
        <title>Complete Genome Sequence of the Nitrogen-Fixing and Solvent-Producing Clostridium pasteurianum DSM 525.</title>
        <authorList>
            <person name="Poehlein A."/>
            <person name="Grosse-Honebrink A."/>
            <person name="Zhang Y."/>
            <person name="Minton N.P."/>
            <person name="Daniel R."/>
        </authorList>
    </citation>
    <scope>NUCLEOTIDE SEQUENCE [LARGE SCALE GENOMIC DNA]</scope>
    <source>
        <strain evidence="6">DSM 525</strain>
        <strain evidence="9">DSM 525 / ATCC 6013</strain>
    </source>
</reference>
<dbReference type="PROSITE" id="PS50893">
    <property type="entry name" value="ABC_TRANSPORTER_2"/>
    <property type="match status" value="1"/>
</dbReference>
<dbReference type="PROSITE" id="PS00211">
    <property type="entry name" value="ABC_TRANSPORTER_1"/>
    <property type="match status" value="1"/>
</dbReference>
<evidence type="ECO:0000313" key="9">
    <source>
        <dbReference type="Proteomes" id="UP000030905"/>
    </source>
</evidence>
<dbReference type="InterPro" id="IPR017871">
    <property type="entry name" value="ABC_transporter-like_CS"/>
</dbReference>
<dbReference type="InterPro" id="IPR050093">
    <property type="entry name" value="ABC_SmlMolc_Importer"/>
</dbReference>